<dbReference type="SUPFAM" id="SSF48557">
    <property type="entry name" value="L-aspartase-like"/>
    <property type="match status" value="1"/>
</dbReference>
<dbReference type="PANTHER" id="PTHR42696:SF2">
    <property type="entry name" value="ASPARTATE AMMONIA-LYASE"/>
    <property type="match status" value="1"/>
</dbReference>
<dbReference type="InterPro" id="IPR020557">
    <property type="entry name" value="Fumarate_lyase_CS"/>
</dbReference>
<comment type="caution">
    <text evidence="2">The sequence shown here is derived from an EMBL/GenBank/DDBJ whole genome shotgun (WGS) entry which is preliminary data.</text>
</comment>
<dbReference type="RefSeq" id="WP_320315980.1">
    <property type="nucleotide sequence ID" value="NZ_JAVIIX010000003.1"/>
</dbReference>
<reference evidence="2 3" key="1">
    <citation type="submission" date="2023-08" db="EMBL/GenBank/DDBJ databases">
        <title>Implementing the SeqCode for naming new Mesorhizobium species isolated from Vachellia karroo root nodules.</title>
        <authorList>
            <person name="Van Lill M."/>
        </authorList>
    </citation>
    <scope>NUCLEOTIDE SEQUENCE [LARGE SCALE GENOMIC DNA]</scope>
    <source>
        <strain evidence="2 3">VK23A</strain>
    </source>
</reference>
<dbReference type="InterPro" id="IPR008948">
    <property type="entry name" value="L-Aspartase-like"/>
</dbReference>
<dbReference type="PRINTS" id="PR00149">
    <property type="entry name" value="FUMRATELYASE"/>
</dbReference>
<dbReference type="EMBL" id="JAVIIZ010000002">
    <property type="protein sequence ID" value="MDX8471471.1"/>
    <property type="molecule type" value="Genomic_DNA"/>
</dbReference>
<protein>
    <submittedName>
        <fullName evidence="2">Aspartate ammonia-lyase</fullName>
    </submittedName>
</protein>
<evidence type="ECO:0000313" key="3">
    <source>
        <dbReference type="Proteomes" id="UP001271780"/>
    </source>
</evidence>
<dbReference type="InterPro" id="IPR000362">
    <property type="entry name" value="Fumarate_lyase_fam"/>
</dbReference>
<dbReference type="NCBIfam" id="NF008909">
    <property type="entry name" value="PRK12273.1"/>
    <property type="match status" value="1"/>
</dbReference>
<dbReference type="Proteomes" id="UP001271780">
    <property type="component" value="Unassembled WGS sequence"/>
</dbReference>
<sequence>MRQDRDSLGVVSIDDNALWGAQTQRAIANFRVSGIPIGHLPALVHALAKVKLAAARVNVAQGRLSREKAEPIVRASEEVIAGHHADQFPVDVLQGGAGTSSNMNMNEVLANRALQLLGYARGRHDIIHPNDHVNLCQSTNDVYPTAIRIALITQTAELRSALITLADEFSAKGTEFAGIEKLGRTQLQDAVPMTLGQEFTAFGNTLREDVLRLDEIPRLFAEVNLGGTAIGTGLLAPDTYRTAVIAELAGITGLPLVSSADLIESSWDTGAFVLFSGMLKRTATKLSKIANDLRLLSSGPRGGLGEIALPPMQPGSSIMPGKVNPVIPEMVNQIAFQVIGADITVTLAAEAGQLQLNAFEPVIVYNLMTALALLSGGAAALAKFCVSGIRANPAACKAHLDRSTAHITALVPEIGYARAVELAKEMLSADGVPSTA</sequence>
<organism evidence="2 3">
    <name type="scientific">Mesorhizobium dulcispinae</name>
    <dbReference type="NCBI Taxonomy" id="3072316"/>
    <lineage>
        <taxon>Bacteria</taxon>
        <taxon>Pseudomonadati</taxon>
        <taxon>Pseudomonadota</taxon>
        <taxon>Alphaproteobacteria</taxon>
        <taxon>Hyphomicrobiales</taxon>
        <taxon>Phyllobacteriaceae</taxon>
        <taxon>Mesorhizobium</taxon>
    </lineage>
</organism>
<feature type="domain" description="Fumarate lyase N-terminal" evidence="1">
    <location>
        <begin position="14"/>
        <end position="340"/>
    </location>
</feature>
<keyword evidence="3" id="KW-1185">Reference proteome</keyword>
<evidence type="ECO:0000259" key="1">
    <source>
        <dbReference type="Pfam" id="PF00206"/>
    </source>
</evidence>
<accession>A0ABU4XBA7</accession>
<dbReference type="PANTHER" id="PTHR42696">
    <property type="entry name" value="ASPARTATE AMMONIA-LYASE"/>
    <property type="match status" value="1"/>
</dbReference>
<gene>
    <name evidence="2" type="ORF">RFM27_05250</name>
</gene>
<dbReference type="Gene3D" id="1.10.275.10">
    <property type="entry name" value="Fumarase/aspartase (N-terminal domain)"/>
    <property type="match status" value="1"/>
</dbReference>
<proteinExistence type="predicted"/>
<dbReference type="Pfam" id="PF00206">
    <property type="entry name" value="Lyase_1"/>
    <property type="match status" value="1"/>
</dbReference>
<dbReference type="Gene3D" id="1.20.200.10">
    <property type="entry name" value="Fumarase/aspartase (Central domain)"/>
    <property type="match status" value="1"/>
</dbReference>
<dbReference type="InterPro" id="IPR024083">
    <property type="entry name" value="Fumarase/histidase_N"/>
</dbReference>
<dbReference type="InterPro" id="IPR051546">
    <property type="entry name" value="Aspartate_Ammonia-Lyase"/>
</dbReference>
<name>A0ABU4XBA7_9HYPH</name>
<evidence type="ECO:0000313" key="2">
    <source>
        <dbReference type="EMBL" id="MDX8471471.1"/>
    </source>
</evidence>
<dbReference type="InterPro" id="IPR022761">
    <property type="entry name" value="Fumarate_lyase_N"/>
</dbReference>
<dbReference type="PROSITE" id="PS00163">
    <property type="entry name" value="FUMARATE_LYASES"/>
    <property type="match status" value="1"/>
</dbReference>